<feature type="transmembrane region" description="Helical" evidence="1">
    <location>
        <begin position="400"/>
        <end position="418"/>
    </location>
</feature>
<keyword evidence="3" id="KW-1185">Reference proteome</keyword>
<protein>
    <recommendedName>
        <fullName evidence="4">Membrane-anchored protein</fullName>
    </recommendedName>
</protein>
<evidence type="ECO:0000256" key="1">
    <source>
        <dbReference type="SAM" id="Phobius"/>
    </source>
</evidence>
<evidence type="ECO:0008006" key="4">
    <source>
        <dbReference type="Google" id="ProtNLM"/>
    </source>
</evidence>
<evidence type="ECO:0000313" key="2">
    <source>
        <dbReference type="EMBL" id="BDW86051.1"/>
    </source>
</evidence>
<feature type="transmembrane region" description="Helical" evidence="1">
    <location>
        <begin position="370"/>
        <end position="388"/>
    </location>
</feature>
<evidence type="ECO:0000313" key="3">
    <source>
        <dbReference type="Proteomes" id="UP001337723"/>
    </source>
</evidence>
<dbReference type="EMBL" id="AP027266">
    <property type="protein sequence ID" value="BDW86051.1"/>
    <property type="molecule type" value="Genomic_DNA"/>
</dbReference>
<sequence>MPIQDHPLRFRLANELHARPFPNVAAPAQAIFLAIKQPKDAAKRDRGLDRAHLLALLDRFGADHPAPDATHFFGDLGKFRLKWEQHTEFVTYTAFLPAGDARPFDPSAWEVFPEDWLAKAPGVRITSAQIRIETAKGMDQDVADKLAEWMVPESLAVSHVLDETAVIAGDFRIDSNGHMRFAVFCKEGTDSRRIGRIVQRICEIETYKSMSMLGLPMARDISTRMGEMDESLAELVNAMTGHLAKPDETLGQLLAISAELEKLQTQSAFRFGATGAYEALVNQRIEVLREVRFMGRQTFAEFMMRRYDPAMRTIKATERRLLSMSERAIRAGDLLRTQVDVNRSAQNQDLLASMDRRADMQLRLQKTVEGLSVVAISYYAVSLVVYLISPLAEPLGTSKTTLTALAVVPVVLAVWVMVRSIRRSMEK</sequence>
<accession>A0AA48HTZ6</accession>
<keyword evidence="1" id="KW-0812">Transmembrane</keyword>
<keyword evidence="1" id="KW-1133">Transmembrane helix</keyword>
<dbReference type="KEGG" id="rmai:MACH21_22280"/>
<gene>
    <name evidence="2" type="ORF">MACH21_22280</name>
</gene>
<reference evidence="2 3" key="1">
    <citation type="submission" date="2023-01" db="EMBL/GenBank/DDBJ databases">
        <title>Complete genome sequence of Roseicyclus marinus strain Dej080120_10.</title>
        <authorList>
            <person name="Ueki S."/>
            <person name="Maruyama F."/>
        </authorList>
    </citation>
    <scope>NUCLEOTIDE SEQUENCE [LARGE SCALE GENOMIC DNA]</scope>
    <source>
        <strain evidence="2 3">Dej080120_10</strain>
    </source>
</reference>
<dbReference type="RefSeq" id="WP_338271937.1">
    <property type="nucleotide sequence ID" value="NZ_AP027266.1"/>
</dbReference>
<name>A0AA48HTZ6_9RHOB</name>
<dbReference type="InterPro" id="IPR021830">
    <property type="entry name" value="DUF3422"/>
</dbReference>
<keyword evidence="1" id="KW-0472">Membrane</keyword>
<dbReference type="AlphaFoldDB" id="A0AA48HTZ6"/>
<proteinExistence type="predicted"/>
<organism evidence="2 3">
    <name type="scientific">Roseicyclus marinus</name>
    <dbReference type="NCBI Taxonomy" id="2161673"/>
    <lineage>
        <taxon>Bacteria</taxon>
        <taxon>Pseudomonadati</taxon>
        <taxon>Pseudomonadota</taxon>
        <taxon>Alphaproteobacteria</taxon>
        <taxon>Rhodobacterales</taxon>
        <taxon>Roseobacteraceae</taxon>
        <taxon>Roseicyclus</taxon>
    </lineage>
</organism>
<dbReference type="Pfam" id="PF11902">
    <property type="entry name" value="DUF3422"/>
    <property type="match status" value="1"/>
</dbReference>
<dbReference type="Proteomes" id="UP001337723">
    <property type="component" value="Chromosome"/>
</dbReference>